<dbReference type="PANTHER" id="PTHR46481">
    <property type="entry name" value="ZINC FINGER BED DOMAIN-CONTAINING PROTEIN 4"/>
    <property type="match status" value="1"/>
</dbReference>
<accession>A0A0N5CB64</accession>
<evidence type="ECO:0000256" key="3">
    <source>
        <dbReference type="ARBA" id="ARBA00022771"/>
    </source>
</evidence>
<dbReference type="InterPro" id="IPR008906">
    <property type="entry name" value="HATC_C_dom"/>
</dbReference>
<feature type="compositionally biased region" description="Polar residues" evidence="7">
    <location>
        <begin position="536"/>
        <end position="550"/>
    </location>
</feature>
<feature type="region of interest" description="Disordered" evidence="7">
    <location>
        <begin position="1061"/>
        <end position="1084"/>
    </location>
</feature>
<feature type="compositionally biased region" description="Low complexity" evidence="7">
    <location>
        <begin position="514"/>
        <end position="535"/>
    </location>
</feature>
<feature type="compositionally biased region" description="Low complexity" evidence="7">
    <location>
        <begin position="1061"/>
        <end position="1082"/>
    </location>
</feature>
<evidence type="ECO:0000313" key="10">
    <source>
        <dbReference type="WBParaSite" id="SPAL_0001512600.1"/>
    </source>
</evidence>
<keyword evidence="4" id="KW-0862">Zinc</keyword>
<feature type="compositionally biased region" description="Basic and acidic residues" evidence="7">
    <location>
        <begin position="492"/>
        <end position="510"/>
    </location>
</feature>
<keyword evidence="2" id="KW-0479">Metal-binding</keyword>
<dbReference type="GO" id="GO:0008270">
    <property type="term" value="F:zinc ion binding"/>
    <property type="evidence" value="ECO:0007669"/>
    <property type="project" value="UniProtKB-KW"/>
</dbReference>
<keyword evidence="6" id="KW-0175">Coiled coil</keyword>
<keyword evidence="9" id="KW-1185">Reference proteome</keyword>
<dbReference type="GO" id="GO:0005634">
    <property type="term" value="C:nucleus"/>
    <property type="evidence" value="ECO:0007669"/>
    <property type="project" value="UniProtKB-SubCell"/>
</dbReference>
<evidence type="ECO:0000256" key="2">
    <source>
        <dbReference type="ARBA" id="ARBA00022723"/>
    </source>
</evidence>
<dbReference type="InterPro" id="IPR012337">
    <property type="entry name" value="RNaseH-like_sf"/>
</dbReference>
<evidence type="ECO:0000259" key="8">
    <source>
        <dbReference type="Pfam" id="PF05699"/>
    </source>
</evidence>
<feature type="compositionally biased region" description="Polar residues" evidence="7">
    <location>
        <begin position="336"/>
        <end position="345"/>
    </location>
</feature>
<feature type="domain" description="HAT C-terminal dimerisation" evidence="8">
    <location>
        <begin position="1158"/>
        <end position="1202"/>
    </location>
</feature>
<sequence>MDINLDITTSSDGVSEQKKMKLENVDGKCKNHIENGISSSLASLFPKNDDNGSGDVNVDWRNIFSKVTSNGIFKCEDGIKKDSENLGNSPTENTTKSENAQRSNNNNNNNEQKSNNLQNVLQNMNNPIATMFLASHAQNILRGSGNIPTSQPFNPMFMPFIPGMGNCENPQQLLQFLQQQIGVNGNDPQLMQMYMQQAQNYFKNPENKEALKQTLLASHRGSSQTPMSTTPPTVGIPGAVAVAASPAAALFPEDDWSWHRNPAAAIRSGGTNKQTPVWKYFVYNKQENISRCIIGDCSYMLKGPHTSTLACHLKKHPVEFAEFQRLKQEYTRERSVSQLGNSTTPTFKNSTNHSFNNFNNGGNYHKSSGIFRNDNNINRQIISNASVFTGNYNKMRGNINVVSGGGKNNHFKQHPNMNNIWNALSAKAHSQVRNYQNENNNDKGGNGQNNQHVQLNGSINNNMLGNVQYNPSELLNIMTANINSFLPTNNNERNDNKEEKIGVKGDEKETTSPGSINNENINSGDNSSSENNDSSIFSRSPSNILSSTQGNDDKWMKEDKKQKELEVKLAMMLGTTQLPLKIIQNSDFRNFLKMAQPKFDIPVEVKDIDEILNNKYNQIIDVLKKELSKLSSYTLMIDLLKISPKTIEMEILNSRKRKHHENVMLNDGECNLRSSNESIISFPPSIQSDVTIISDDSCVNTSSINLPNLQISPATVSCSSSISPSQISITPSTYDEKNGTFESLKRCYEEFRLCVSVAYYNKDTGKIEIVLLAVRPIVFKDEEFKNILRDIVKTILQEYNIDIEKASKILTHGLSECGIDGNDLFPKQMIPYNFKLHQFLKKVLNANSTVQNLKKAFNHMMHPFLCNQQNIDEFNKHLAEYGQEINQFDSFFKLASAVLSAKETFLTIFLRKVNFNSSSVMMNEEKWNQLDQLIQLLKMFNDHTSRIIGNELTTIDKVVPSLMQLKVSLERGYNGFEDLCQELKNELNMATANILDTESQNFDSTFIEATALNTQLAVLLDDAQIACAKTAIEKALTKRMNFQLNESASIDQSTNLQFASSPSLSSASSTSSEGSSNNVGSSAISHPASSLFPDLLQAANQRRKQLQDNNKNNENKKNIMVEVIVQSYFDSIYSSNNQAFSLFEQSSRDNQSLNPTTSINTQLPPLEFWRSYSTKSFHLSEYAIELLSIPVSTLSIQKIFNDDDHGSSLSLLNKALGDTNTSIISINLDSFAITKALETPTKLP</sequence>
<protein>
    <submittedName>
        <fullName evidence="10">Dimer_Tnp_hAT domain-containing protein</fullName>
    </submittedName>
</protein>
<evidence type="ECO:0000313" key="9">
    <source>
        <dbReference type="Proteomes" id="UP000046392"/>
    </source>
</evidence>
<feature type="compositionally biased region" description="Low complexity" evidence="7">
    <location>
        <begin position="97"/>
        <end position="114"/>
    </location>
</feature>
<dbReference type="WBParaSite" id="SPAL_0001512600.1">
    <property type="protein sequence ID" value="SPAL_0001512600.1"/>
    <property type="gene ID" value="SPAL_0001512600"/>
</dbReference>
<dbReference type="STRING" id="174720.A0A0N5CB64"/>
<feature type="region of interest" description="Disordered" evidence="7">
    <location>
        <begin position="334"/>
        <end position="353"/>
    </location>
</feature>
<evidence type="ECO:0000256" key="1">
    <source>
        <dbReference type="ARBA" id="ARBA00004123"/>
    </source>
</evidence>
<keyword evidence="5" id="KW-0539">Nucleus</keyword>
<feature type="compositionally biased region" description="Polar residues" evidence="7">
    <location>
        <begin position="85"/>
        <end position="96"/>
    </location>
</feature>
<organism evidence="9 10">
    <name type="scientific">Strongyloides papillosus</name>
    <name type="common">Intestinal threadworm</name>
    <dbReference type="NCBI Taxonomy" id="174720"/>
    <lineage>
        <taxon>Eukaryota</taxon>
        <taxon>Metazoa</taxon>
        <taxon>Ecdysozoa</taxon>
        <taxon>Nematoda</taxon>
        <taxon>Chromadorea</taxon>
        <taxon>Rhabditida</taxon>
        <taxon>Tylenchina</taxon>
        <taxon>Panagrolaimomorpha</taxon>
        <taxon>Strongyloidoidea</taxon>
        <taxon>Strongyloididae</taxon>
        <taxon>Strongyloides</taxon>
    </lineage>
</organism>
<evidence type="ECO:0000256" key="7">
    <source>
        <dbReference type="SAM" id="MobiDB-lite"/>
    </source>
</evidence>
<keyword evidence="3" id="KW-0863">Zinc-finger</keyword>
<evidence type="ECO:0000256" key="6">
    <source>
        <dbReference type="SAM" id="Coils"/>
    </source>
</evidence>
<reference evidence="10" key="1">
    <citation type="submission" date="2017-02" db="UniProtKB">
        <authorList>
            <consortium name="WormBaseParasite"/>
        </authorList>
    </citation>
    <scope>IDENTIFICATION</scope>
</reference>
<feature type="coiled-coil region" evidence="6">
    <location>
        <begin position="966"/>
        <end position="1000"/>
    </location>
</feature>
<dbReference type="InterPro" id="IPR052035">
    <property type="entry name" value="ZnF_BED_domain_contain"/>
</dbReference>
<dbReference type="Proteomes" id="UP000046392">
    <property type="component" value="Unplaced"/>
</dbReference>
<feature type="compositionally biased region" description="Low complexity" evidence="7">
    <location>
        <begin position="436"/>
        <end position="451"/>
    </location>
</feature>
<feature type="region of interest" description="Disordered" evidence="7">
    <location>
        <begin position="486"/>
        <end position="559"/>
    </location>
</feature>
<dbReference type="AlphaFoldDB" id="A0A0N5CB64"/>
<name>A0A0N5CB64_STREA</name>
<evidence type="ECO:0000256" key="4">
    <source>
        <dbReference type="ARBA" id="ARBA00022833"/>
    </source>
</evidence>
<evidence type="ECO:0000256" key="5">
    <source>
        <dbReference type="ARBA" id="ARBA00023242"/>
    </source>
</evidence>
<feature type="region of interest" description="Disordered" evidence="7">
    <location>
        <begin position="79"/>
        <end position="114"/>
    </location>
</feature>
<dbReference type="PANTHER" id="PTHR46481:SF10">
    <property type="entry name" value="ZINC FINGER BED DOMAIN-CONTAINING PROTEIN 39"/>
    <property type="match status" value="1"/>
</dbReference>
<comment type="subcellular location">
    <subcellularLocation>
        <location evidence="1">Nucleus</location>
    </subcellularLocation>
</comment>
<dbReference type="SUPFAM" id="SSF53098">
    <property type="entry name" value="Ribonuclease H-like"/>
    <property type="match status" value="1"/>
</dbReference>
<dbReference type="Pfam" id="PF05699">
    <property type="entry name" value="Dimer_Tnp_hAT"/>
    <property type="match status" value="1"/>
</dbReference>
<feature type="region of interest" description="Disordered" evidence="7">
    <location>
        <begin position="436"/>
        <end position="459"/>
    </location>
</feature>
<dbReference type="GO" id="GO:0046983">
    <property type="term" value="F:protein dimerization activity"/>
    <property type="evidence" value="ECO:0007669"/>
    <property type="project" value="InterPro"/>
</dbReference>
<proteinExistence type="predicted"/>